<dbReference type="InterPro" id="IPR001034">
    <property type="entry name" value="DeoR_HTH"/>
</dbReference>
<dbReference type="SUPFAM" id="SSF46785">
    <property type="entry name" value="Winged helix' DNA-binding domain"/>
    <property type="match status" value="1"/>
</dbReference>
<dbReference type="SMART" id="SM01134">
    <property type="entry name" value="DeoRC"/>
    <property type="match status" value="1"/>
</dbReference>
<evidence type="ECO:0000259" key="7">
    <source>
        <dbReference type="PROSITE" id="PS51000"/>
    </source>
</evidence>
<dbReference type="InterPro" id="IPR036390">
    <property type="entry name" value="WH_DNA-bd_sf"/>
</dbReference>
<organism evidence="8 9">
    <name type="scientific">Sporolactobacillus shoreicorticis</name>
    <dbReference type="NCBI Taxonomy" id="1923877"/>
    <lineage>
        <taxon>Bacteria</taxon>
        <taxon>Bacillati</taxon>
        <taxon>Bacillota</taxon>
        <taxon>Bacilli</taxon>
        <taxon>Bacillales</taxon>
        <taxon>Sporolactobacillaceae</taxon>
        <taxon>Sporolactobacillus</taxon>
    </lineage>
</organism>
<dbReference type="EMBL" id="JBHUMQ010000001">
    <property type="protein sequence ID" value="MFD2692206.1"/>
    <property type="molecule type" value="Genomic_DNA"/>
</dbReference>
<evidence type="ECO:0000256" key="4">
    <source>
        <dbReference type="ARBA" id="ARBA00023125"/>
    </source>
</evidence>
<dbReference type="PROSITE" id="PS51000">
    <property type="entry name" value="HTH_DEOR_2"/>
    <property type="match status" value="1"/>
</dbReference>
<gene>
    <name evidence="8" type="ORF">ACFSUE_00895</name>
</gene>
<dbReference type="Gene3D" id="3.40.50.1360">
    <property type="match status" value="1"/>
</dbReference>
<reference evidence="9" key="1">
    <citation type="journal article" date="2019" name="Int. J. Syst. Evol. Microbiol.">
        <title>The Global Catalogue of Microorganisms (GCM) 10K type strain sequencing project: providing services to taxonomists for standard genome sequencing and annotation.</title>
        <authorList>
            <consortium name="The Broad Institute Genomics Platform"/>
            <consortium name="The Broad Institute Genome Sequencing Center for Infectious Disease"/>
            <person name="Wu L."/>
            <person name="Ma J."/>
        </authorList>
    </citation>
    <scope>NUCLEOTIDE SEQUENCE [LARGE SCALE GENOMIC DNA]</scope>
    <source>
        <strain evidence="9">TISTR 2466</strain>
    </source>
</reference>
<dbReference type="InterPro" id="IPR014036">
    <property type="entry name" value="DeoR-like_C"/>
</dbReference>
<dbReference type="InterPro" id="IPR036388">
    <property type="entry name" value="WH-like_DNA-bd_sf"/>
</dbReference>
<dbReference type="SUPFAM" id="SSF100950">
    <property type="entry name" value="NagB/RpiA/CoA transferase-like"/>
    <property type="match status" value="1"/>
</dbReference>
<evidence type="ECO:0000256" key="6">
    <source>
        <dbReference type="ARBA" id="ARBA00024937"/>
    </source>
</evidence>
<dbReference type="RefSeq" id="WP_253058737.1">
    <property type="nucleotide sequence ID" value="NZ_JAMXWM010000003.1"/>
</dbReference>
<keyword evidence="2" id="KW-0678">Repressor</keyword>
<dbReference type="Pfam" id="PF00455">
    <property type="entry name" value="DeoRC"/>
    <property type="match status" value="1"/>
</dbReference>
<dbReference type="SMART" id="SM00420">
    <property type="entry name" value="HTH_DEOR"/>
    <property type="match status" value="1"/>
</dbReference>
<dbReference type="Proteomes" id="UP001597399">
    <property type="component" value="Unassembled WGS sequence"/>
</dbReference>
<evidence type="ECO:0000256" key="1">
    <source>
        <dbReference type="ARBA" id="ARBA00021390"/>
    </source>
</evidence>
<dbReference type="Pfam" id="PF08220">
    <property type="entry name" value="HTH_DeoR"/>
    <property type="match status" value="1"/>
</dbReference>
<sequence>MTTELTTRENDLLNIVNNRTKIDVNELAELLSVSKVTIRKDLDRLESKGLLQRKHGYAMMNNVDNISYRLANHYEVKKKIAQLAVQSIQDNETIMIESGSTCALLAEEIAATKENVTIITNSFFIASLVGKYNSVRIELLGGSYQSESQVTVGPIAKQNLTNFFVDKLFIGTDGFDRTIGFFGNDIMRAEMVQTMAKSSKHVIILTDSSKFNEKSFVKQFNVQAIHEVYTDSGLDEKTSAFLSDNGIRLHTV</sequence>
<dbReference type="InterPro" id="IPR050313">
    <property type="entry name" value="Carb_Metab_HTH_regulators"/>
</dbReference>
<dbReference type="InterPro" id="IPR037171">
    <property type="entry name" value="NagB/RpiA_transferase-like"/>
</dbReference>
<dbReference type="PANTHER" id="PTHR30363:SF4">
    <property type="entry name" value="GLYCEROL-3-PHOSPHATE REGULON REPRESSOR"/>
    <property type="match status" value="1"/>
</dbReference>
<dbReference type="PROSITE" id="PS00894">
    <property type="entry name" value="HTH_DEOR_1"/>
    <property type="match status" value="1"/>
</dbReference>
<name>A0ABW5RXZ7_9BACL</name>
<accession>A0ABW5RXZ7</accession>
<dbReference type="GO" id="GO:0003677">
    <property type="term" value="F:DNA binding"/>
    <property type="evidence" value="ECO:0007669"/>
    <property type="project" value="UniProtKB-KW"/>
</dbReference>
<dbReference type="InterPro" id="IPR018356">
    <property type="entry name" value="Tscrpt_reg_HTH_DeoR_CS"/>
</dbReference>
<comment type="caution">
    <text evidence="8">The sequence shown here is derived from an EMBL/GenBank/DDBJ whole genome shotgun (WGS) entry which is preliminary data.</text>
</comment>
<dbReference type="PRINTS" id="PR00037">
    <property type="entry name" value="HTHLACR"/>
</dbReference>
<evidence type="ECO:0000256" key="5">
    <source>
        <dbReference type="ARBA" id="ARBA00023163"/>
    </source>
</evidence>
<keyword evidence="9" id="KW-1185">Reference proteome</keyword>
<comment type="function">
    <text evidence="6">Repressor of the lactose catabolism operon. Galactose-6-phosphate is the inducer.</text>
</comment>
<dbReference type="PANTHER" id="PTHR30363">
    <property type="entry name" value="HTH-TYPE TRANSCRIPTIONAL REGULATOR SRLR-RELATED"/>
    <property type="match status" value="1"/>
</dbReference>
<evidence type="ECO:0000256" key="2">
    <source>
        <dbReference type="ARBA" id="ARBA00022491"/>
    </source>
</evidence>
<dbReference type="Gene3D" id="1.10.10.10">
    <property type="entry name" value="Winged helix-like DNA-binding domain superfamily/Winged helix DNA-binding domain"/>
    <property type="match status" value="1"/>
</dbReference>
<evidence type="ECO:0000313" key="9">
    <source>
        <dbReference type="Proteomes" id="UP001597399"/>
    </source>
</evidence>
<keyword evidence="3" id="KW-0805">Transcription regulation</keyword>
<evidence type="ECO:0000313" key="8">
    <source>
        <dbReference type="EMBL" id="MFD2692206.1"/>
    </source>
</evidence>
<feature type="domain" description="HTH deoR-type" evidence="7">
    <location>
        <begin position="5"/>
        <end position="60"/>
    </location>
</feature>
<keyword evidence="4 8" id="KW-0238">DNA-binding</keyword>
<evidence type="ECO:0000256" key="3">
    <source>
        <dbReference type="ARBA" id="ARBA00023015"/>
    </source>
</evidence>
<keyword evidence="5" id="KW-0804">Transcription</keyword>
<proteinExistence type="predicted"/>
<protein>
    <recommendedName>
        <fullName evidence="1">Lactose phosphotransferase system repressor</fullName>
    </recommendedName>
</protein>